<protein>
    <submittedName>
        <fullName evidence="1">Uncharacterized protein</fullName>
    </submittedName>
</protein>
<name>A0A543G362_9FLAO</name>
<comment type="caution">
    <text evidence="1">The sequence shown here is derived from an EMBL/GenBank/DDBJ whole genome shotgun (WGS) entry which is preliminary data.</text>
</comment>
<dbReference type="AlphaFoldDB" id="A0A543G362"/>
<evidence type="ECO:0000313" key="1">
    <source>
        <dbReference type="EMBL" id="TQM40454.1"/>
    </source>
</evidence>
<evidence type="ECO:0000313" key="2">
    <source>
        <dbReference type="Proteomes" id="UP000320773"/>
    </source>
</evidence>
<gene>
    <name evidence="1" type="ORF">BC670_1342</name>
</gene>
<dbReference type="EMBL" id="VFPJ01000001">
    <property type="protein sequence ID" value="TQM40454.1"/>
    <property type="molecule type" value="Genomic_DNA"/>
</dbReference>
<sequence>MNKICNEFDVDFDYFNDDKTSNKVKKNNGGVVGCNNGTN</sequence>
<dbReference type="Proteomes" id="UP000320773">
    <property type="component" value="Unassembled WGS sequence"/>
</dbReference>
<reference evidence="1 2" key="1">
    <citation type="submission" date="2019-06" db="EMBL/GenBank/DDBJ databases">
        <title>Genomic Encyclopedia of Archaeal and Bacterial Type Strains, Phase II (KMG-II): from individual species to whole genera.</title>
        <authorList>
            <person name="Goeker M."/>
        </authorList>
    </citation>
    <scope>NUCLEOTIDE SEQUENCE [LARGE SCALE GENOMIC DNA]</scope>
    <source>
        <strain evidence="1 2">DSM 24789</strain>
    </source>
</reference>
<proteinExistence type="predicted"/>
<accession>A0A543G362</accession>
<organism evidence="1 2">
    <name type="scientific">Flavobacterium branchiophilum</name>
    <dbReference type="NCBI Taxonomy" id="55197"/>
    <lineage>
        <taxon>Bacteria</taxon>
        <taxon>Pseudomonadati</taxon>
        <taxon>Bacteroidota</taxon>
        <taxon>Flavobacteriia</taxon>
        <taxon>Flavobacteriales</taxon>
        <taxon>Flavobacteriaceae</taxon>
        <taxon>Flavobacterium</taxon>
    </lineage>
</organism>